<organism evidence="3 4">
    <name type="scientific">Desulfovibrio legallii</name>
    <dbReference type="NCBI Taxonomy" id="571438"/>
    <lineage>
        <taxon>Bacteria</taxon>
        <taxon>Pseudomonadati</taxon>
        <taxon>Thermodesulfobacteriota</taxon>
        <taxon>Desulfovibrionia</taxon>
        <taxon>Desulfovibrionales</taxon>
        <taxon>Desulfovibrionaceae</taxon>
        <taxon>Desulfovibrio</taxon>
    </lineage>
</organism>
<dbReference type="InterPro" id="IPR031893">
    <property type="entry name" value="Phage_tail_APC"/>
</dbReference>
<reference evidence="3 4" key="1">
    <citation type="submission" date="2018-12" db="EMBL/GenBank/DDBJ databases">
        <title>First genome draft of Desulfovibrio legallis sp. nov.</title>
        <authorList>
            <person name="Ben Dhia O."/>
            <person name="Najjari A."/>
            <person name="Ferjani R."/>
            <person name="Fhoula I."/>
            <person name="Fardeau M.-L."/>
            <person name="Boudabbous A."/>
            <person name="Ouzari H.I."/>
        </authorList>
    </citation>
    <scope>NUCLEOTIDE SEQUENCE [LARGE SCALE GENOMIC DNA]</scope>
    <source>
        <strain evidence="3 4">H1T</strain>
    </source>
</reference>
<sequence length="144" mass="15658">MYGIFIASNGFVLRVASQEDRIAFLNSQWHELSDAAISDAGMSVYESFVGPHNTSVAKYGSIVFIPPPPPTEEDLFTQLRAVRDAKLGDTDKYLLADYPSSADSLAAIRAYRQTLRDLPGQEGAPWDGGGELTPWPELPAVQGV</sequence>
<proteinExistence type="predicted"/>
<evidence type="ECO:0000313" key="3">
    <source>
        <dbReference type="EMBL" id="TBH79474.1"/>
    </source>
</evidence>
<dbReference type="Proteomes" id="UP000292919">
    <property type="component" value="Unassembled WGS sequence"/>
</dbReference>
<protein>
    <recommendedName>
        <fullName evidence="2">Phage tail assembly chaperone-like domain-containing protein</fullName>
    </recommendedName>
</protein>
<accession>A0A6H3F8N1</accession>
<dbReference type="Pfam" id="PF16778">
    <property type="entry name" value="Phage_tail_APC"/>
    <property type="match status" value="1"/>
</dbReference>
<evidence type="ECO:0000259" key="2">
    <source>
        <dbReference type="Pfam" id="PF16778"/>
    </source>
</evidence>
<keyword evidence="4" id="KW-1185">Reference proteome</keyword>
<feature type="region of interest" description="Disordered" evidence="1">
    <location>
        <begin position="119"/>
        <end position="144"/>
    </location>
</feature>
<name>A0A6H3F8N1_9BACT</name>
<evidence type="ECO:0000256" key="1">
    <source>
        <dbReference type="SAM" id="MobiDB-lite"/>
    </source>
</evidence>
<feature type="domain" description="Phage tail assembly chaperone-like" evidence="2">
    <location>
        <begin position="78"/>
        <end position="140"/>
    </location>
</feature>
<comment type="caution">
    <text evidence="3">The sequence shown here is derived from an EMBL/GenBank/DDBJ whole genome shotgun (WGS) entry which is preliminary data.</text>
</comment>
<evidence type="ECO:0000313" key="4">
    <source>
        <dbReference type="Proteomes" id="UP000292919"/>
    </source>
</evidence>
<dbReference type="Gene3D" id="6.10.140.1310">
    <property type="match status" value="1"/>
</dbReference>
<gene>
    <name evidence="3" type="ORF">EB812_07710</name>
</gene>
<dbReference type="AlphaFoldDB" id="A0A6H3F8N1"/>
<dbReference type="EMBL" id="SIXC01000008">
    <property type="protein sequence ID" value="TBH79474.1"/>
    <property type="molecule type" value="Genomic_DNA"/>
</dbReference>